<feature type="transmembrane region" description="Helical" evidence="1">
    <location>
        <begin position="182"/>
        <end position="200"/>
    </location>
</feature>
<dbReference type="SUPFAM" id="SSF54736">
    <property type="entry name" value="ClpS-like"/>
    <property type="match status" value="1"/>
</dbReference>
<reference evidence="3 4" key="1">
    <citation type="submission" date="2023-07" db="EMBL/GenBank/DDBJ databases">
        <title>Sorghum-associated microbial communities from plants grown in Nebraska, USA.</title>
        <authorList>
            <person name="Schachtman D."/>
        </authorList>
    </citation>
    <scope>NUCLEOTIDE SEQUENCE [LARGE SCALE GENOMIC DNA]</scope>
    <source>
        <strain evidence="3 4">BE107</strain>
    </source>
</reference>
<dbReference type="InterPro" id="IPR013823">
    <property type="entry name" value="Ribosomal_bL12_C"/>
</dbReference>
<proteinExistence type="predicted"/>
<evidence type="ECO:0000256" key="1">
    <source>
        <dbReference type="SAM" id="Phobius"/>
    </source>
</evidence>
<feature type="domain" description="Large ribosomal subunit protein bL12 C-terminal" evidence="2">
    <location>
        <begin position="83"/>
        <end position="107"/>
    </location>
</feature>
<dbReference type="RefSeq" id="WP_310089615.1">
    <property type="nucleotide sequence ID" value="NZ_JAVDTT010000001.1"/>
</dbReference>
<dbReference type="Gene3D" id="3.30.1390.10">
    <property type="match status" value="1"/>
</dbReference>
<keyword evidence="1" id="KW-0472">Membrane</keyword>
<name>A0ABU1RM04_9GAMM</name>
<dbReference type="EMBL" id="JAVDTT010000001">
    <property type="protein sequence ID" value="MDR6839806.1"/>
    <property type="molecule type" value="Genomic_DNA"/>
</dbReference>
<dbReference type="Proteomes" id="UP001254759">
    <property type="component" value="Unassembled WGS sequence"/>
</dbReference>
<keyword evidence="3" id="KW-0689">Ribosomal protein</keyword>
<protein>
    <submittedName>
        <fullName evidence="3">Ribosomal protein L7/L12</fullName>
    </submittedName>
</protein>
<accession>A0ABU1RM04</accession>
<keyword evidence="1" id="KW-0812">Transmembrane</keyword>
<evidence type="ECO:0000259" key="2">
    <source>
        <dbReference type="Pfam" id="PF00542"/>
    </source>
</evidence>
<dbReference type="InterPro" id="IPR014719">
    <property type="entry name" value="Ribosomal_bL12_C/ClpS-like"/>
</dbReference>
<keyword evidence="1" id="KW-1133">Transmembrane helix</keyword>
<gene>
    <name evidence="3" type="ORF">J2W94_000070</name>
</gene>
<dbReference type="GO" id="GO:0005840">
    <property type="term" value="C:ribosome"/>
    <property type="evidence" value="ECO:0007669"/>
    <property type="project" value="UniProtKB-KW"/>
</dbReference>
<evidence type="ECO:0000313" key="4">
    <source>
        <dbReference type="Proteomes" id="UP001254759"/>
    </source>
</evidence>
<comment type="caution">
    <text evidence="3">The sequence shown here is derived from an EMBL/GenBank/DDBJ whole genome shotgun (WGS) entry which is preliminary data.</text>
</comment>
<keyword evidence="3" id="KW-0687">Ribonucleoprotein</keyword>
<sequence length="204" mass="21993">MSREIRIPAEAAAALAKGLRIEAIKLVRAANHGVDLRGAMEATDAFASGKQRFAVDPPTAVATASFDGLPMEALVALSRGQLIEAIKIVRAATGLGLKEAKDLVERHRDEQTPARDEAMRAKLEGVARKHGMKLPEAALTAMERGDLKTALNLVRQAKESAPYAAGTARGATTVSRETNRYGWLWALALLVVIAIGYFWYARMS</sequence>
<keyword evidence="4" id="KW-1185">Reference proteome</keyword>
<organism evidence="3 4">
    <name type="scientific">Pseudoxanthomonas sacheonensis</name>
    <dbReference type="NCBI Taxonomy" id="443615"/>
    <lineage>
        <taxon>Bacteria</taxon>
        <taxon>Pseudomonadati</taxon>
        <taxon>Pseudomonadota</taxon>
        <taxon>Gammaproteobacteria</taxon>
        <taxon>Lysobacterales</taxon>
        <taxon>Lysobacteraceae</taxon>
        <taxon>Pseudoxanthomonas</taxon>
    </lineage>
</organism>
<evidence type="ECO:0000313" key="3">
    <source>
        <dbReference type="EMBL" id="MDR6839806.1"/>
    </source>
</evidence>
<dbReference type="Pfam" id="PF00542">
    <property type="entry name" value="Ribosomal_L12"/>
    <property type="match status" value="1"/>
</dbReference>